<dbReference type="Gene3D" id="2.130.10.30">
    <property type="entry name" value="Regulator of chromosome condensation 1/beta-lactamase-inhibitor protein II"/>
    <property type="match status" value="1"/>
</dbReference>
<dbReference type="SUPFAM" id="SSF50985">
    <property type="entry name" value="RCC1/BLIP-II"/>
    <property type="match status" value="1"/>
</dbReference>
<dbReference type="Pfam" id="PF25390">
    <property type="entry name" value="WD40_RLD"/>
    <property type="match status" value="1"/>
</dbReference>
<feature type="repeat" description="RCC1" evidence="2">
    <location>
        <begin position="408"/>
        <end position="457"/>
    </location>
</feature>
<evidence type="ECO:0000259" key="3">
    <source>
        <dbReference type="PROSITE" id="PS50011"/>
    </source>
</evidence>
<dbReference type="PANTHER" id="PTHR22872">
    <property type="entry name" value="BTK-BINDING PROTEIN-RELATED"/>
    <property type="match status" value="1"/>
</dbReference>
<dbReference type="Pfam" id="PF00069">
    <property type="entry name" value="Pkinase"/>
    <property type="match status" value="1"/>
</dbReference>
<feature type="repeat" description="RCC1" evidence="2">
    <location>
        <begin position="354"/>
        <end position="407"/>
    </location>
</feature>
<dbReference type="Proteomes" id="UP000728032">
    <property type="component" value="Unassembled WGS sequence"/>
</dbReference>
<feature type="non-terminal residue" evidence="4">
    <location>
        <position position="1"/>
    </location>
</feature>
<dbReference type="EMBL" id="CAJPVJ010008679">
    <property type="protein sequence ID" value="CAG2172083.1"/>
    <property type="molecule type" value="Genomic_DNA"/>
</dbReference>
<feature type="repeat" description="RCC1" evidence="2">
    <location>
        <begin position="302"/>
        <end position="353"/>
    </location>
</feature>
<dbReference type="InterPro" id="IPR000719">
    <property type="entry name" value="Prot_kinase_dom"/>
</dbReference>
<dbReference type="InterPro" id="IPR011009">
    <property type="entry name" value="Kinase-like_dom_sf"/>
</dbReference>
<dbReference type="InterPro" id="IPR009091">
    <property type="entry name" value="RCC1/BLIP-II"/>
</dbReference>
<dbReference type="GO" id="GO:0005524">
    <property type="term" value="F:ATP binding"/>
    <property type="evidence" value="ECO:0007669"/>
    <property type="project" value="InterPro"/>
</dbReference>
<feature type="repeat" description="RCC1" evidence="2">
    <location>
        <begin position="250"/>
        <end position="301"/>
    </location>
</feature>
<organism evidence="4">
    <name type="scientific">Oppiella nova</name>
    <dbReference type="NCBI Taxonomy" id="334625"/>
    <lineage>
        <taxon>Eukaryota</taxon>
        <taxon>Metazoa</taxon>
        <taxon>Ecdysozoa</taxon>
        <taxon>Arthropoda</taxon>
        <taxon>Chelicerata</taxon>
        <taxon>Arachnida</taxon>
        <taxon>Acari</taxon>
        <taxon>Acariformes</taxon>
        <taxon>Sarcoptiformes</taxon>
        <taxon>Oribatida</taxon>
        <taxon>Brachypylina</taxon>
        <taxon>Oppioidea</taxon>
        <taxon>Oppiidae</taxon>
        <taxon>Oppiella</taxon>
    </lineage>
</organism>
<dbReference type="InterPro" id="IPR058923">
    <property type="entry name" value="RCC1-like_dom"/>
</dbReference>
<dbReference type="OrthoDB" id="5981550at2759"/>
<dbReference type="EMBL" id="OC923504">
    <property type="protein sequence ID" value="CAD7654896.1"/>
    <property type="molecule type" value="Genomic_DNA"/>
</dbReference>
<protein>
    <recommendedName>
        <fullName evidence="3">Protein kinase domain-containing protein</fullName>
    </recommendedName>
</protein>
<evidence type="ECO:0000256" key="2">
    <source>
        <dbReference type="PROSITE-ProRule" id="PRU00235"/>
    </source>
</evidence>
<keyword evidence="5" id="KW-1185">Reference proteome</keyword>
<dbReference type="InterPro" id="IPR051625">
    <property type="entry name" value="Signaling_Regulatory_Domain"/>
</dbReference>
<dbReference type="PROSITE" id="PS50011">
    <property type="entry name" value="PROTEIN_KINASE_DOM"/>
    <property type="match status" value="1"/>
</dbReference>
<proteinExistence type="predicted"/>
<gene>
    <name evidence="4" type="ORF">ONB1V03_LOCUS11541</name>
</gene>
<evidence type="ECO:0000313" key="5">
    <source>
        <dbReference type="Proteomes" id="UP000728032"/>
    </source>
</evidence>
<dbReference type="PRINTS" id="PR00633">
    <property type="entry name" value="RCCNDNSATION"/>
</dbReference>
<evidence type="ECO:0000256" key="1">
    <source>
        <dbReference type="ARBA" id="ARBA00022737"/>
    </source>
</evidence>
<name>A0A7R9M9P9_9ACAR</name>
<dbReference type="PROSITE" id="PS50012">
    <property type="entry name" value="RCC1_3"/>
    <property type="match status" value="4"/>
</dbReference>
<feature type="domain" description="Protein kinase" evidence="3">
    <location>
        <begin position="1"/>
        <end position="231"/>
    </location>
</feature>
<accession>A0A7R9M9P9</accession>
<keyword evidence="1" id="KW-0677">Repeat</keyword>
<dbReference type="SUPFAM" id="SSF56112">
    <property type="entry name" value="Protein kinase-like (PK-like)"/>
    <property type="match status" value="1"/>
</dbReference>
<feature type="non-terminal residue" evidence="4">
    <location>
        <position position="476"/>
    </location>
</feature>
<evidence type="ECO:0000313" key="4">
    <source>
        <dbReference type="EMBL" id="CAD7654896.1"/>
    </source>
</evidence>
<dbReference type="PROSITE" id="PS00626">
    <property type="entry name" value="RCC1_2"/>
    <property type="match status" value="1"/>
</dbReference>
<dbReference type="InterPro" id="IPR000408">
    <property type="entry name" value="Reg_chr_condens"/>
</dbReference>
<sequence>LEKKKLLREVETLQTTESKYVVKYYNSWDEGKYFYIQMEYIESENIEKFVKLKRQVFRQQSGKPMDCVEYYISCEIFRQILESVQYLHSKHIIHRDINPGNILIAKNIMNGRFVKLCDFGFATVHDKYIHYRTTHKHTKDVGHLRYAAPEVIQGDKYGHKSDIDSLGRIGCDLFDFNFSKYDPNIKYSETNDILNEPVHKFQVILLSMLSNPVWNDRPECSEVLAKYNEWSIDKDILPLNTCALFATNDDSVYSLGTNYYGRLGLGHDNYNTEPQLIPEICHHSIQQFINGSDFVLAINEDNHVLSWGRNSEGQLGREPISKELPPDVISYLNDKSIVQICCGREHSLTLTNGGEVYAWGSNHFKQLGGGSSITKYECTPIKVEFNGTHNIKSIYCHHNVSFAITYEGLVFGWGRNSYHQLGRNLPDYILSPKLIDTITGVQTIDSSGLVTYFHTTSGEVYFCGEVGDNNHNYKEN</sequence>
<dbReference type="AlphaFoldDB" id="A0A7R9M9P9"/>
<dbReference type="Gene3D" id="3.30.200.20">
    <property type="entry name" value="Phosphorylase Kinase, domain 1"/>
    <property type="match status" value="1"/>
</dbReference>
<dbReference type="Gene3D" id="1.10.510.10">
    <property type="entry name" value="Transferase(Phosphotransferase) domain 1"/>
    <property type="match status" value="1"/>
</dbReference>
<reference evidence="4" key="1">
    <citation type="submission" date="2020-11" db="EMBL/GenBank/DDBJ databases">
        <authorList>
            <person name="Tran Van P."/>
        </authorList>
    </citation>
    <scope>NUCLEOTIDE SEQUENCE</scope>
</reference>
<dbReference type="GO" id="GO:0004672">
    <property type="term" value="F:protein kinase activity"/>
    <property type="evidence" value="ECO:0007669"/>
    <property type="project" value="InterPro"/>
</dbReference>